<dbReference type="InterPro" id="IPR005490">
    <property type="entry name" value="LD_TPept_cat_dom"/>
</dbReference>
<dbReference type="InterPro" id="IPR038054">
    <property type="entry name" value="LD_TPept-like_central_sf"/>
</dbReference>
<dbReference type="PROSITE" id="PS52029">
    <property type="entry name" value="LD_TPASE"/>
    <property type="match status" value="1"/>
</dbReference>
<dbReference type="PANTHER" id="PTHR30582:SF33">
    <property type="entry name" value="EXPORTED PROTEIN"/>
    <property type="match status" value="1"/>
</dbReference>
<keyword evidence="7" id="KW-1133">Transmembrane helix</keyword>
<dbReference type="Gene3D" id="3.10.20.800">
    <property type="match status" value="1"/>
</dbReference>
<keyword evidence="3 6" id="KW-0133">Cell shape</keyword>
<gene>
    <name evidence="9" type="ORF">J7W16_07415</name>
</gene>
<reference evidence="9" key="1">
    <citation type="submission" date="2021-03" db="EMBL/GenBank/DDBJ databases">
        <title>Bacillus suaedae sp. nov., isolated from Suaeda aralocaspica.</title>
        <authorList>
            <person name="Lei R.F.R."/>
        </authorList>
    </citation>
    <scope>NUCLEOTIDE SEQUENCE</scope>
    <source>
        <strain evidence="9">YZJH907-2</strain>
    </source>
</reference>
<dbReference type="PANTHER" id="PTHR30582">
    <property type="entry name" value="L,D-TRANSPEPTIDASE"/>
    <property type="match status" value="1"/>
</dbReference>
<dbReference type="GO" id="GO:0005576">
    <property type="term" value="C:extracellular region"/>
    <property type="evidence" value="ECO:0007669"/>
    <property type="project" value="TreeGrafter"/>
</dbReference>
<dbReference type="SUPFAM" id="SSF143985">
    <property type="entry name" value="L,D-transpeptidase pre-catalytic domain-like"/>
    <property type="match status" value="1"/>
</dbReference>
<dbReference type="Gene3D" id="2.40.440.10">
    <property type="entry name" value="L,D-transpeptidase catalytic domain-like"/>
    <property type="match status" value="1"/>
</dbReference>
<evidence type="ECO:0000256" key="7">
    <source>
        <dbReference type="SAM" id="Phobius"/>
    </source>
</evidence>
<evidence type="ECO:0000256" key="4">
    <source>
        <dbReference type="ARBA" id="ARBA00022984"/>
    </source>
</evidence>
<organism evidence="9 10">
    <name type="scientific">Halalkalibacter suaedae</name>
    <dbReference type="NCBI Taxonomy" id="2822140"/>
    <lineage>
        <taxon>Bacteria</taxon>
        <taxon>Bacillati</taxon>
        <taxon>Bacillota</taxon>
        <taxon>Bacilli</taxon>
        <taxon>Bacillales</taxon>
        <taxon>Bacillaceae</taxon>
        <taxon>Halalkalibacter</taxon>
    </lineage>
</organism>
<dbReference type="Proteomes" id="UP000678228">
    <property type="component" value="Unassembled WGS sequence"/>
</dbReference>
<sequence>MPPQKISTRWFRNWKVIVAAIILFIVLIISAISMYQLTHFSSNTSINNIDVSGLTADQTLATLQSASLTNHIYIGEELILEGTESEMSFTEEDLPEIKKTMKNQWSLFPSSKEKKYYLQPGSEDQYRSEDLRNELEQTLISINQHSQAPIDAYAHVENGEITISESIDGEQYDVSSLLEAYDQHEYTSEIHLQPMYLQPIKEDNEIVQSQVKKWQDFLSHTIEYQIQDQTYPLEAKELIINASFSEEMDIVIDSDTIKEKITDINDSKSTLEKDLTFKTTSDSTISVKGQGYGWALDVEKEAAMIKEAFQNGDRSISASHIIGNGWNGEGYGYDVTSNAGIGTTYAEVSIAEQKMWIYKEGQLVLTTNVVTGDRSTQQDTLTGVWYILYKRTPYTLTGEDYSIDVNYWAPFTNSGQGFHDAAWRSNWSSNAYLNAGSNGCVNVPPEIMKKVYDYLEIYDPVVIY</sequence>
<dbReference type="CDD" id="cd16913">
    <property type="entry name" value="YkuD_like"/>
    <property type="match status" value="1"/>
</dbReference>
<dbReference type="GO" id="GO:0071972">
    <property type="term" value="F:peptidoglycan L,D-transpeptidase activity"/>
    <property type="evidence" value="ECO:0007669"/>
    <property type="project" value="TreeGrafter"/>
</dbReference>
<name>A0A940WUZ4_9BACI</name>
<dbReference type="SUPFAM" id="SSF141523">
    <property type="entry name" value="L,D-transpeptidase catalytic domain-like"/>
    <property type="match status" value="1"/>
</dbReference>
<dbReference type="InterPro" id="IPR038063">
    <property type="entry name" value="Transpep_catalytic_dom"/>
</dbReference>
<keyword evidence="4 6" id="KW-0573">Peptidoglycan synthesis</keyword>
<keyword evidence="2" id="KW-0808">Transferase</keyword>
<evidence type="ECO:0000313" key="9">
    <source>
        <dbReference type="EMBL" id="MBP3950962.1"/>
    </source>
</evidence>
<evidence type="ECO:0000256" key="1">
    <source>
        <dbReference type="ARBA" id="ARBA00004752"/>
    </source>
</evidence>
<feature type="transmembrane region" description="Helical" evidence="7">
    <location>
        <begin position="16"/>
        <end position="37"/>
    </location>
</feature>
<proteinExistence type="predicted"/>
<dbReference type="AlphaFoldDB" id="A0A940WUZ4"/>
<dbReference type="RefSeq" id="WP_210596671.1">
    <property type="nucleotide sequence ID" value="NZ_JAGKSQ010000002.1"/>
</dbReference>
<feature type="active site" description="Nucleophile" evidence="6">
    <location>
        <position position="440"/>
    </location>
</feature>
<dbReference type="InterPro" id="IPR022029">
    <property type="entry name" value="YoaR-like_PG-bd"/>
</dbReference>
<dbReference type="EMBL" id="JAGKSQ010000002">
    <property type="protein sequence ID" value="MBP3950962.1"/>
    <property type="molecule type" value="Genomic_DNA"/>
</dbReference>
<dbReference type="InterPro" id="IPR050979">
    <property type="entry name" value="LD-transpeptidase"/>
</dbReference>
<keyword evidence="7" id="KW-0472">Membrane</keyword>
<keyword evidence="7" id="KW-0812">Transmembrane</keyword>
<evidence type="ECO:0000259" key="8">
    <source>
        <dbReference type="PROSITE" id="PS52029"/>
    </source>
</evidence>
<dbReference type="GO" id="GO:0071555">
    <property type="term" value="P:cell wall organization"/>
    <property type="evidence" value="ECO:0007669"/>
    <property type="project" value="UniProtKB-UniRule"/>
</dbReference>
<evidence type="ECO:0000313" key="10">
    <source>
        <dbReference type="Proteomes" id="UP000678228"/>
    </source>
</evidence>
<dbReference type="GO" id="GO:0008360">
    <property type="term" value="P:regulation of cell shape"/>
    <property type="evidence" value="ECO:0007669"/>
    <property type="project" value="UniProtKB-UniRule"/>
</dbReference>
<keyword evidence="5 6" id="KW-0961">Cell wall biogenesis/degradation</keyword>
<feature type="domain" description="L,D-TPase catalytic" evidence="8">
    <location>
        <begin position="344"/>
        <end position="464"/>
    </location>
</feature>
<comment type="caution">
    <text evidence="9">The sequence shown here is derived from an EMBL/GenBank/DDBJ whole genome shotgun (WGS) entry which is preliminary data.</text>
</comment>
<dbReference type="GO" id="GO:0018104">
    <property type="term" value="P:peptidoglycan-protein cross-linking"/>
    <property type="evidence" value="ECO:0007669"/>
    <property type="project" value="TreeGrafter"/>
</dbReference>
<accession>A0A940WUZ4</accession>
<dbReference type="Pfam" id="PF03734">
    <property type="entry name" value="YkuD"/>
    <property type="match status" value="1"/>
</dbReference>
<dbReference type="Pfam" id="PF12229">
    <property type="entry name" value="PG_binding_4"/>
    <property type="match status" value="1"/>
</dbReference>
<evidence type="ECO:0000256" key="5">
    <source>
        <dbReference type="ARBA" id="ARBA00023316"/>
    </source>
</evidence>
<comment type="pathway">
    <text evidence="1 6">Cell wall biogenesis; peptidoglycan biosynthesis.</text>
</comment>
<dbReference type="GO" id="GO:0016740">
    <property type="term" value="F:transferase activity"/>
    <property type="evidence" value="ECO:0007669"/>
    <property type="project" value="UniProtKB-KW"/>
</dbReference>
<protein>
    <submittedName>
        <fullName evidence="9">L,D-transpeptidase family protein</fullName>
    </submittedName>
</protein>
<evidence type="ECO:0000256" key="2">
    <source>
        <dbReference type="ARBA" id="ARBA00022679"/>
    </source>
</evidence>
<feature type="active site" description="Proton donor/acceptor" evidence="6">
    <location>
        <position position="419"/>
    </location>
</feature>
<evidence type="ECO:0000256" key="6">
    <source>
        <dbReference type="PROSITE-ProRule" id="PRU01373"/>
    </source>
</evidence>
<evidence type="ECO:0000256" key="3">
    <source>
        <dbReference type="ARBA" id="ARBA00022960"/>
    </source>
</evidence>
<keyword evidence="10" id="KW-1185">Reference proteome</keyword>